<dbReference type="InterPro" id="IPR018535">
    <property type="entry name" value="DUF1996"/>
</dbReference>
<dbReference type="PANTHER" id="PTHR43662:SF3">
    <property type="entry name" value="DOMAIN PROTEIN, PUTATIVE (AFU_ORTHOLOGUE AFUA_6G11970)-RELATED"/>
    <property type="match status" value="1"/>
</dbReference>
<proteinExistence type="predicted"/>
<dbReference type="EMBL" id="UGJB01000004">
    <property type="protein sequence ID" value="STQ12386.1"/>
    <property type="molecule type" value="Genomic_DNA"/>
</dbReference>
<dbReference type="Pfam" id="PF09362">
    <property type="entry name" value="DUF1996"/>
    <property type="match status" value="1"/>
</dbReference>
<keyword evidence="1" id="KW-0732">Signal</keyword>
<dbReference type="PANTHER" id="PTHR43662">
    <property type="match status" value="1"/>
</dbReference>
<accession>A0A377M2T4</accession>
<evidence type="ECO:0000313" key="4">
    <source>
        <dbReference type="Proteomes" id="UP000255106"/>
    </source>
</evidence>
<feature type="signal peptide" evidence="1">
    <location>
        <begin position="1"/>
        <end position="24"/>
    </location>
</feature>
<evidence type="ECO:0000259" key="2">
    <source>
        <dbReference type="Pfam" id="PF09362"/>
    </source>
</evidence>
<gene>
    <name evidence="3" type="ORF">NCTC10005_05175</name>
</gene>
<reference evidence="3 4" key="1">
    <citation type="submission" date="2018-06" db="EMBL/GenBank/DDBJ databases">
        <authorList>
            <consortium name="Pathogen Informatics"/>
            <person name="Doyle S."/>
        </authorList>
    </citation>
    <scope>NUCLEOTIDE SEQUENCE [LARGE SCALE GENOMIC DNA]</scope>
    <source>
        <strain evidence="3 4">NCTC10005</strain>
    </source>
</reference>
<sequence>MKRTVFTPALLTTALLIAMQAAHAGPQAHVVCSYSHTLGDDAIMMFGMPNQAMWHDFFGNTHTDAFSTRETLRQHEETTCDNKADGSAYWAPSQRLPDGTVVKPAYQKTYYQASKVDAYPLHPFPAGLSLLAGDHHGSTPNPISAFYARTGMAIATKSGRCAGCVKLTMPSSLILAFNFRTAGTV</sequence>
<evidence type="ECO:0000313" key="3">
    <source>
        <dbReference type="EMBL" id="STQ12386.1"/>
    </source>
</evidence>
<protein>
    <submittedName>
        <fullName evidence="3">Domain of uncharacterized function (DUF1996)</fullName>
    </submittedName>
</protein>
<name>A0A377M2T4_ENTCL</name>
<feature type="domain" description="DUF1996" evidence="2">
    <location>
        <begin position="41"/>
        <end position="139"/>
    </location>
</feature>
<feature type="chain" id="PRO_5016936683" evidence="1">
    <location>
        <begin position="25"/>
        <end position="185"/>
    </location>
</feature>
<dbReference type="AlphaFoldDB" id="A0A377M2T4"/>
<organism evidence="3 4">
    <name type="scientific">Enterobacter cloacae</name>
    <dbReference type="NCBI Taxonomy" id="550"/>
    <lineage>
        <taxon>Bacteria</taxon>
        <taxon>Pseudomonadati</taxon>
        <taxon>Pseudomonadota</taxon>
        <taxon>Gammaproteobacteria</taxon>
        <taxon>Enterobacterales</taxon>
        <taxon>Enterobacteriaceae</taxon>
        <taxon>Enterobacter</taxon>
        <taxon>Enterobacter cloacae complex</taxon>
    </lineage>
</organism>
<dbReference type="Proteomes" id="UP000255106">
    <property type="component" value="Unassembled WGS sequence"/>
</dbReference>
<evidence type="ECO:0000256" key="1">
    <source>
        <dbReference type="SAM" id="SignalP"/>
    </source>
</evidence>